<comment type="caution">
    <text evidence="1">The sequence shown here is derived from an EMBL/GenBank/DDBJ whole genome shotgun (WGS) entry which is preliminary data.</text>
</comment>
<organism evidence="1 2">
    <name type="scientific">Canavalia gladiata</name>
    <name type="common">Sword bean</name>
    <name type="synonym">Dolichos gladiatus</name>
    <dbReference type="NCBI Taxonomy" id="3824"/>
    <lineage>
        <taxon>Eukaryota</taxon>
        <taxon>Viridiplantae</taxon>
        <taxon>Streptophyta</taxon>
        <taxon>Embryophyta</taxon>
        <taxon>Tracheophyta</taxon>
        <taxon>Spermatophyta</taxon>
        <taxon>Magnoliopsida</taxon>
        <taxon>eudicotyledons</taxon>
        <taxon>Gunneridae</taxon>
        <taxon>Pentapetalae</taxon>
        <taxon>rosids</taxon>
        <taxon>fabids</taxon>
        <taxon>Fabales</taxon>
        <taxon>Fabaceae</taxon>
        <taxon>Papilionoideae</taxon>
        <taxon>50 kb inversion clade</taxon>
        <taxon>NPAAA clade</taxon>
        <taxon>indigoferoid/millettioid clade</taxon>
        <taxon>Phaseoleae</taxon>
        <taxon>Canavalia</taxon>
    </lineage>
</organism>
<evidence type="ECO:0000313" key="2">
    <source>
        <dbReference type="Proteomes" id="UP001367508"/>
    </source>
</evidence>
<dbReference type="Proteomes" id="UP001367508">
    <property type="component" value="Unassembled WGS sequence"/>
</dbReference>
<dbReference type="AlphaFoldDB" id="A0AAN9K202"/>
<dbReference type="EMBL" id="JAYMYQ010000010">
    <property type="protein sequence ID" value="KAK7307704.1"/>
    <property type="molecule type" value="Genomic_DNA"/>
</dbReference>
<name>A0AAN9K202_CANGL</name>
<reference evidence="1 2" key="1">
    <citation type="submission" date="2024-01" db="EMBL/GenBank/DDBJ databases">
        <title>The genomes of 5 underutilized Papilionoideae crops provide insights into root nodulation and disease resistanc.</title>
        <authorList>
            <person name="Jiang F."/>
        </authorList>
    </citation>
    <scope>NUCLEOTIDE SEQUENCE [LARGE SCALE GENOMIC DNA]</scope>
    <source>
        <strain evidence="1">LVBAO_FW01</strain>
        <tissue evidence="1">Leaves</tissue>
    </source>
</reference>
<accession>A0AAN9K202</accession>
<keyword evidence="2" id="KW-1185">Reference proteome</keyword>
<sequence>MAKRKENVGAKVKTETTEKLGDHWEKRNCDSNSHTYLFFSSFLCCKYQQHGFEVAPSLWRGQIMCIGARVKEPSSSSLMIAYQEHSNYMAKLKKVTTCTTKEALLTVLRSKGIRILIFILNDLTPRAW</sequence>
<protein>
    <submittedName>
        <fullName evidence="1">Uncharacterized protein</fullName>
    </submittedName>
</protein>
<evidence type="ECO:0000313" key="1">
    <source>
        <dbReference type="EMBL" id="KAK7307704.1"/>
    </source>
</evidence>
<proteinExistence type="predicted"/>
<gene>
    <name evidence="1" type="ORF">VNO77_41008</name>
</gene>